<evidence type="ECO:0000313" key="2">
    <source>
        <dbReference type="Proteomes" id="UP000298313"/>
    </source>
</evidence>
<sequence length="113" mass="13135">MRDFPGAVWSRFPFTRKQRLSIAFWARNRYGRPYNYAAFVAIGVALMLKRSTPEWVERFLMTDRSYECAQLADAALMHAGVHVFRDGRPYGAVYPGSFVKVWEHFGWWPDGPA</sequence>
<accession>A0A4R9B339</accession>
<dbReference type="EMBL" id="SOHH01000087">
    <property type="protein sequence ID" value="TFD74719.1"/>
    <property type="molecule type" value="Genomic_DNA"/>
</dbReference>
<name>A0A4R9B339_9MICO</name>
<dbReference type="Gene3D" id="3.90.1720.10">
    <property type="entry name" value="endopeptidase domain like (from Nostoc punctiforme)"/>
    <property type="match status" value="1"/>
</dbReference>
<evidence type="ECO:0000313" key="1">
    <source>
        <dbReference type="EMBL" id="TFD74719.1"/>
    </source>
</evidence>
<dbReference type="Proteomes" id="UP000298313">
    <property type="component" value="Unassembled WGS sequence"/>
</dbReference>
<keyword evidence="2" id="KW-1185">Reference proteome</keyword>
<dbReference type="RefSeq" id="WP_166789724.1">
    <property type="nucleotide sequence ID" value="NZ_SOHH01000087.1"/>
</dbReference>
<reference evidence="1 2" key="1">
    <citation type="submission" date="2019-03" db="EMBL/GenBank/DDBJ databases">
        <title>Genomics of glacier-inhabiting Cryobacterium strains.</title>
        <authorList>
            <person name="Liu Q."/>
            <person name="Xin Y.-H."/>
        </authorList>
    </citation>
    <scope>NUCLEOTIDE SEQUENCE [LARGE SCALE GENOMIC DNA]</scope>
    <source>
        <strain evidence="1 2">Hh4</strain>
    </source>
</reference>
<protein>
    <submittedName>
        <fullName evidence="1">Uncharacterized protein</fullName>
    </submittedName>
</protein>
<comment type="caution">
    <text evidence="1">The sequence shown here is derived from an EMBL/GenBank/DDBJ whole genome shotgun (WGS) entry which is preliminary data.</text>
</comment>
<dbReference type="SUPFAM" id="SSF54001">
    <property type="entry name" value="Cysteine proteinases"/>
    <property type="match status" value="1"/>
</dbReference>
<dbReference type="InterPro" id="IPR038765">
    <property type="entry name" value="Papain-like_cys_pep_sf"/>
</dbReference>
<proteinExistence type="predicted"/>
<dbReference type="AlphaFoldDB" id="A0A4R9B339"/>
<gene>
    <name evidence="1" type="ORF">E3T48_12400</name>
</gene>
<organism evidence="1 2">
    <name type="scientific">Cryobacterium fucosi</name>
    <dbReference type="NCBI Taxonomy" id="1259157"/>
    <lineage>
        <taxon>Bacteria</taxon>
        <taxon>Bacillati</taxon>
        <taxon>Actinomycetota</taxon>
        <taxon>Actinomycetes</taxon>
        <taxon>Micrococcales</taxon>
        <taxon>Microbacteriaceae</taxon>
        <taxon>Cryobacterium</taxon>
    </lineage>
</organism>